<dbReference type="RefSeq" id="WP_285742684.1">
    <property type="nucleotide sequence ID" value="NZ_CP127162.1"/>
</dbReference>
<sequence>MPIKNGTQYIERIDQQNLNLWYQGKRITGPYSKHPLFSGLMKTQAALYDLQCDPEYQAEMTYPSPLTGEPVGLSFLPPVHPDDIKKRKRMMDLWSAKHHGFLGRSPDYMNTALMSLYTAADILEEHNPAYANNLRNYYTYCRENDITLSHAFIQPFASKVSGQVDSLEDSITAKVIEVNEEGFIISGAFMMATQGVTCDEMLVFPTPTLYPLEEKNPYAFAFSIPNDLKGITFICRESNASESFYNHPLSARYEEMDTLVIFDRVLVPHDRMFYYGDENIGYRLFSDGNFHTHIGHQIVSRYIAKTEFFLGLVESLAHEQNVSFDANIIGQTAKIMTMLETFKALRIAAEEGAKQNQYGYYVPASSPLLASSILFPTFYLEMVDMIQRLGSSGIIMIPYEEDLSSEIGSYVYEYLHGLESTSKDRIALFRLAWELGAGSFGGRQSQFERFFFGNAQTVNFRMFNSYDNHEDYQQLIHDFLGIEKKETAEEMEEIEEVKENEQ</sequence>
<dbReference type="InterPro" id="IPR004925">
    <property type="entry name" value="HpaB/PvcC/4-BUDH"/>
</dbReference>
<gene>
    <name evidence="6" type="ORF">QPK24_15835</name>
</gene>
<feature type="domain" description="HpaB/PvcC/4-BUDH N-terminal" evidence="5">
    <location>
        <begin position="6"/>
        <end position="273"/>
    </location>
</feature>
<proteinExistence type="predicted"/>
<dbReference type="PANTHER" id="PTHR36117:SF3">
    <property type="entry name" value="4-HYDROXYPHENYLACETATE 3-MONOOXYGENASE-RELATED"/>
    <property type="match status" value="1"/>
</dbReference>
<dbReference type="Proteomes" id="UP001236415">
    <property type="component" value="Chromosome"/>
</dbReference>
<dbReference type="InterPro" id="IPR046373">
    <property type="entry name" value="Acyl-CoA_Oxase/DH_mid-dom_sf"/>
</dbReference>
<evidence type="ECO:0000256" key="3">
    <source>
        <dbReference type="ARBA" id="ARBA00023002"/>
    </source>
</evidence>
<keyword evidence="3" id="KW-0560">Oxidoreductase</keyword>
<keyword evidence="1" id="KW-0285">Flavoprotein</keyword>
<evidence type="ECO:0000256" key="2">
    <source>
        <dbReference type="ARBA" id="ARBA00022827"/>
    </source>
</evidence>
<dbReference type="InterPro" id="IPR024719">
    <property type="entry name" value="HpaB/PvcC/4-BUDH_C"/>
</dbReference>
<organism evidence="6 7">
    <name type="scientific">Paenibacillus polygoni</name>
    <dbReference type="NCBI Taxonomy" id="3050112"/>
    <lineage>
        <taxon>Bacteria</taxon>
        <taxon>Bacillati</taxon>
        <taxon>Bacillota</taxon>
        <taxon>Bacilli</taxon>
        <taxon>Bacillales</taxon>
        <taxon>Paenibacillaceae</taxon>
        <taxon>Paenibacillus</taxon>
    </lineage>
</organism>
<evidence type="ECO:0000259" key="5">
    <source>
        <dbReference type="Pfam" id="PF11794"/>
    </source>
</evidence>
<dbReference type="SUPFAM" id="SSF47203">
    <property type="entry name" value="Acyl-CoA dehydrogenase C-terminal domain-like"/>
    <property type="match status" value="1"/>
</dbReference>
<reference evidence="6 7" key="1">
    <citation type="submission" date="2023-06" db="EMBL/GenBank/DDBJ databases">
        <title>Paenibacillus polygonum sp. nov., an endophytic bacterium, isolated from Polygonum lapathifolium L. in Nanji Wetland National Nature Reserve, South of Poyang Lake, Jiangxi Province, China.</title>
        <authorList>
            <person name="Yu Z."/>
        </authorList>
    </citation>
    <scope>NUCLEOTIDE SEQUENCE [LARGE SCALE GENOMIC DNA]</scope>
    <source>
        <strain evidence="6 7">C31</strain>
    </source>
</reference>
<feature type="domain" description="HpaB/PvcC/4-BUDH C-terminal" evidence="4">
    <location>
        <begin position="284"/>
        <end position="481"/>
    </location>
</feature>
<dbReference type="Pfam" id="PF03241">
    <property type="entry name" value="HpaB"/>
    <property type="match status" value="1"/>
</dbReference>
<dbReference type="InterPro" id="IPR036250">
    <property type="entry name" value="AcylCo_DH-like_C"/>
</dbReference>
<dbReference type="Gene3D" id="1.10.3140.10">
    <property type="entry name" value="4-hydroxybutyryl-coa dehydratase, domain 1"/>
    <property type="match status" value="1"/>
</dbReference>
<dbReference type="EMBL" id="CP127162">
    <property type="protein sequence ID" value="WIV17875.1"/>
    <property type="molecule type" value="Genomic_DNA"/>
</dbReference>
<keyword evidence="2" id="KW-0274">FAD</keyword>
<evidence type="ECO:0000259" key="4">
    <source>
        <dbReference type="Pfam" id="PF03241"/>
    </source>
</evidence>
<protein>
    <submittedName>
        <fullName evidence="6">4-hydroxyphenylacetate 3-hydroxylase N-terminal domain-containing protein</fullName>
    </submittedName>
</protein>
<dbReference type="PIRSF" id="PIRSF000331">
    <property type="entry name" value="HpaA_HpaB"/>
    <property type="match status" value="1"/>
</dbReference>
<evidence type="ECO:0000256" key="1">
    <source>
        <dbReference type="ARBA" id="ARBA00022630"/>
    </source>
</evidence>
<dbReference type="Gene3D" id="1.20.140.10">
    <property type="entry name" value="Butyryl-CoA Dehydrogenase, subunit A, domain 3"/>
    <property type="match status" value="1"/>
</dbReference>
<name>A0ABY8X3R6_9BACL</name>
<evidence type="ECO:0000313" key="6">
    <source>
        <dbReference type="EMBL" id="WIV17875.1"/>
    </source>
</evidence>
<evidence type="ECO:0000313" key="7">
    <source>
        <dbReference type="Proteomes" id="UP001236415"/>
    </source>
</evidence>
<dbReference type="Pfam" id="PF11794">
    <property type="entry name" value="HpaB_N"/>
    <property type="match status" value="1"/>
</dbReference>
<dbReference type="SUPFAM" id="SSF56645">
    <property type="entry name" value="Acyl-CoA dehydrogenase NM domain-like"/>
    <property type="match status" value="1"/>
</dbReference>
<dbReference type="Gene3D" id="2.40.110.10">
    <property type="entry name" value="Butyryl-CoA Dehydrogenase, subunit A, domain 2"/>
    <property type="match status" value="1"/>
</dbReference>
<dbReference type="InterPro" id="IPR024674">
    <property type="entry name" value="HpaB/PvcC/4-BUDH_N"/>
</dbReference>
<dbReference type="PANTHER" id="PTHR36117">
    <property type="entry name" value="4-HYDROXYPHENYLACETATE 3-MONOOXYGENASE-RELATED"/>
    <property type="match status" value="1"/>
</dbReference>
<dbReference type="InterPro" id="IPR009100">
    <property type="entry name" value="AcylCoA_DH/oxidase_NM_dom_sf"/>
</dbReference>
<keyword evidence="7" id="KW-1185">Reference proteome</keyword>
<accession>A0ABY8X3R6</accession>